<evidence type="ECO:0000259" key="10">
    <source>
        <dbReference type="PROSITE" id="PS51724"/>
    </source>
</evidence>
<name>A0A1B1YVE6_9GAMM</name>
<dbReference type="CDD" id="cd16913">
    <property type="entry name" value="YkuD_like"/>
    <property type="match status" value="1"/>
</dbReference>
<protein>
    <submittedName>
        <fullName evidence="12">Uncharacterized protein</fullName>
    </submittedName>
</protein>
<dbReference type="GO" id="GO:0042834">
    <property type="term" value="F:peptidoglycan binding"/>
    <property type="evidence" value="ECO:0007669"/>
    <property type="project" value="InterPro"/>
</dbReference>
<dbReference type="SUPFAM" id="SSF110997">
    <property type="entry name" value="Sporulation related repeat"/>
    <property type="match status" value="1"/>
</dbReference>
<dbReference type="InterPro" id="IPR038063">
    <property type="entry name" value="Transpep_catalytic_dom"/>
</dbReference>
<gene>
    <name evidence="12" type="ORF">PG2T_10835</name>
</gene>
<evidence type="ECO:0000313" key="12">
    <source>
        <dbReference type="EMBL" id="ANX04613.1"/>
    </source>
</evidence>
<dbReference type="Pfam" id="PF03734">
    <property type="entry name" value="YkuD"/>
    <property type="match status" value="1"/>
</dbReference>
<dbReference type="InParanoid" id="A0A1B1YVE6"/>
<dbReference type="GO" id="GO:0005576">
    <property type="term" value="C:extracellular region"/>
    <property type="evidence" value="ECO:0007669"/>
    <property type="project" value="TreeGrafter"/>
</dbReference>
<dbReference type="FunCoup" id="A0A1B1YVE6">
    <property type="interactions" value="137"/>
</dbReference>
<dbReference type="UniPathway" id="UPA00219"/>
<dbReference type="PANTHER" id="PTHR30582">
    <property type="entry name" value="L,D-TRANSPEPTIDASE"/>
    <property type="match status" value="1"/>
</dbReference>
<dbReference type="InterPro" id="IPR007730">
    <property type="entry name" value="SPOR-like_dom"/>
</dbReference>
<keyword evidence="7 9" id="KW-0573">Peptidoglycan synthesis</keyword>
<keyword evidence="5" id="KW-0378">Hydrolase</keyword>
<dbReference type="InterPro" id="IPR036680">
    <property type="entry name" value="SPOR-like_sf"/>
</dbReference>
<dbReference type="Gene3D" id="3.30.70.1070">
    <property type="entry name" value="Sporulation related repeat"/>
    <property type="match status" value="1"/>
</dbReference>
<dbReference type="PANTHER" id="PTHR30582:SF24">
    <property type="entry name" value="L,D-TRANSPEPTIDASE ERFK_SRFK-RELATED"/>
    <property type="match status" value="1"/>
</dbReference>
<dbReference type="GO" id="GO:0071555">
    <property type="term" value="P:cell wall organization"/>
    <property type="evidence" value="ECO:0007669"/>
    <property type="project" value="UniProtKB-UniRule"/>
</dbReference>
<feature type="active site" description="Proton donor/acceptor" evidence="9">
    <location>
        <position position="227"/>
    </location>
</feature>
<dbReference type="PROSITE" id="PS51257">
    <property type="entry name" value="PROKAR_LIPOPROTEIN"/>
    <property type="match status" value="1"/>
</dbReference>
<keyword evidence="6 9" id="KW-0133">Cell shape</keyword>
<dbReference type="InterPro" id="IPR050979">
    <property type="entry name" value="LD-transpeptidase"/>
</dbReference>
<dbReference type="KEGG" id="gbi:PG2T_10835"/>
<dbReference type="Pfam" id="PF05036">
    <property type="entry name" value="SPOR"/>
    <property type="match status" value="1"/>
</dbReference>
<evidence type="ECO:0000256" key="2">
    <source>
        <dbReference type="ARBA" id="ARBA00005992"/>
    </source>
</evidence>
<evidence type="ECO:0000256" key="6">
    <source>
        <dbReference type="ARBA" id="ARBA00022960"/>
    </source>
</evidence>
<dbReference type="PROSITE" id="PS52029">
    <property type="entry name" value="LD_TPASE"/>
    <property type="match status" value="1"/>
</dbReference>
<evidence type="ECO:0000259" key="11">
    <source>
        <dbReference type="PROSITE" id="PS52029"/>
    </source>
</evidence>
<evidence type="ECO:0000256" key="1">
    <source>
        <dbReference type="ARBA" id="ARBA00004752"/>
    </source>
</evidence>
<evidence type="ECO:0000256" key="3">
    <source>
        <dbReference type="ARBA" id="ARBA00022676"/>
    </source>
</evidence>
<dbReference type="STRING" id="1810504.PG2T_10835"/>
<accession>A0A1B1YVE6</accession>
<dbReference type="Gene3D" id="2.40.440.10">
    <property type="entry name" value="L,D-transpeptidase catalytic domain-like"/>
    <property type="match status" value="1"/>
</dbReference>
<dbReference type="OrthoDB" id="9787225at2"/>
<dbReference type="Proteomes" id="UP000092952">
    <property type="component" value="Chromosome"/>
</dbReference>
<feature type="domain" description="L,D-TPase catalytic" evidence="11">
    <location>
        <begin position="128"/>
        <end position="267"/>
    </location>
</feature>
<dbReference type="AlphaFoldDB" id="A0A1B1YVE6"/>
<evidence type="ECO:0000256" key="5">
    <source>
        <dbReference type="ARBA" id="ARBA00022801"/>
    </source>
</evidence>
<dbReference type="GO" id="GO:0016757">
    <property type="term" value="F:glycosyltransferase activity"/>
    <property type="evidence" value="ECO:0007669"/>
    <property type="project" value="UniProtKB-KW"/>
</dbReference>
<dbReference type="EMBL" id="CP014671">
    <property type="protein sequence ID" value="ANX04613.1"/>
    <property type="molecule type" value="Genomic_DNA"/>
</dbReference>
<dbReference type="InterPro" id="IPR005490">
    <property type="entry name" value="LD_TPept_cat_dom"/>
</dbReference>
<keyword evidence="4" id="KW-0808">Transferase</keyword>
<organism evidence="12 13">
    <name type="scientific">Immundisolibacter cernigliae</name>
    <dbReference type="NCBI Taxonomy" id="1810504"/>
    <lineage>
        <taxon>Bacteria</taxon>
        <taxon>Pseudomonadati</taxon>
        <taxon>Pseudomonadota</taxon>
        <taxon>Gammaproteobacteria</taxon>
        <taxon>Immundisolibacterales</taxon>
        <taxon>Immundisolibacteraceae</taxon>
        <taxon>Immundisolibacter</taxon>
    </lineage>
</organism>
<feature type="domain" description="SPOR" evidence="10">
    <location>
        <begin position="370"/>
        <end position="447"/>
    </location>
</feature>
<keyword evidence="3" id="KW-0328">Glycosyltransferase</keyword>
<comment type="similarity">
    <text evidence="2">Belongs to the YkuD family.</text>
</comment>
<feature type="active site" description="Nucleophile" evidence="9">
    <location>
        <position position="243"/>
    </location>
</feature>
<dbReference type="PROSITE" id="PS51724">
    <property type="entry name" value="SPOR"/>
    <property type="match status" value="1"/>
</dbReference>
<evidence type="ECO:0000313" key="13">
    <source>
        <dbReference type="Proteomes" id="UP000092952"/>
    </source>
</evidence>
<evidence type="ECO:0000256" key="4">
    <source>
        <dbReference type="ARBA" id="ARBA00022679"/>
    </source>
</evidence>
<keyword evidence="8 9" id="KW-0961">Cell wall biogenesis/degradation</keyword>
<reference evidence="13" key="1">
    <citation type="submission" date="2016-03" db="EMBL/GenBank/DDBJ databases">
        <title>Complete genome sequence of Solimmundus cernigliae, representing a novel lineage of polycyclic aromatic hydrocarbon degraders within the Gammaproteobacteria.</title>
        <authorList>
            <person name="Singleton D.R."/>
            <person name="Dickey A.N."/>
            <person name="Scholl E.H."/>
            <person name="Wright F.A."/>
            <person name="Aitken M.D."/>
        </authorList>
    </citation>
    <scope>NUCLEOTIDE SEQUENCE [LARGE SCALE GENOMIC DNA]</scope>
    <source>
        <strain evidence="13">TR3.2</strain>
    </source>
</reference>
<evidence type="ECO:0000256" key="8">
    <source>
        <dbReference type="ARBA" id="ARBA00023316"/>
    </source>
</evidence>
<dbReference type="GO" id="GO:0018104">
    <property type="term" value="P:peptidoglycan-protein cross-linking"/>
    <property type="evidence" value="ECO:0007669"/>
    <property type="project" value="TreeGrafter"/>
</dbReference>
<sequence>MPDRTTGRLIAGGACCPGLLLLSLLLTGCMKEPVIPLPPPAPKIVAPARAASPGPQLTFDLAPAQQVLGTNQVTRVRGDETLLDIARRFHLGYDEMEWANRGVDVWLPGDGREVVLPVAQVLPEAPRSGLVANVAARRLFHFLPPDAAGRRRVVSYPIGIGREEYPTPLGTTRVTRKRAYPDWRVPASVRRAHALRGDPLPAVVPGGPDNPIGTHVLDLGWPTYIIHSTNKPAGTGLRVTHGCLQLYPEDITRLHDETDVGSEVTIVNQPILAGWQGDQLLLEVHRPLEEHAMTASAGEAVAAVAIRKALVARGRSDADVDWGRVRTYVQAQPGYPLPVLREAPDQSAYLATAPLYDAPVEQALAPPAPTLPQGAWYLDLGDYSGENNARKLVAQLRHLGPPVPASHRPFAGRHQVTAGPFDDRQHAERIAHRIQVELGLRGEIKAPTDAGA</sequence>
<proteinExistence type="inferred from homology"/>
<comment type="pathway">
    <text evidence="1 9">Cell wall biogenesis; peptidoglycan biosynthesis.</text>
</comment>
<dbReference type="SUPFAM" id="SSF141523">
    <property type="entry name" value="L,D-transpeptidase catalytic domain-like"/>
    <property type="match status" value="1"/>
</dbReference>
<dbReference type="RefSeq" id="WP_068805179.1">
    <property type="nucleotide sequence ID" value="NZ_CP014671.1"/>
</dbReference>
<keyword evidence="13" id="KW-1185">Reference proteome</keyword>
<dbReference type="GO" id="GO:0008360">
    <property type="term" value="P:regulation of cell shape"/>
    <property type="evidence" value="ECO:0007669"/>
    <property type="project" value="UniProtKB-UniRule"/>
</dbReference>
<dbReference type="GO" id="GO:0071972">
    <property type="term" value="F:peptidoglycan L,D-transpeptidase activity"/>
    <property type="evidence" value="ECO:0007669"/>
    <property type="project" value="TreeGrafter"/>
</dbReference>
<evidence type="ECO:0000256" key="7">
    <source>
        <dbReference type="ARBA" id="ARBA00022984"/>
    </source>
</evidence>
<evidence type="ECO:0000256" key="9">
    <source>
        <dbReference type="PROSITE-ProRule" id="PRU01373"/>
    </source>
</evidence>